<dbReference type="SUPFAM" id="SSF56752">
    <property type="entry name" value="D-aminoacid aminotransferase-like PLP-dependent enzymes"/>
    <property type="match status" value="1"/>
</dbReference>
<keyword evidence="3" id="KW-0032">Aminotransferase</keyword>
<evidence type="ECO:0000313" key="3">
    <source>
        <dbReference type="EMBL" id="SBV94861.1"/>
    </source>
</evidence>
<protein>
    <recommendedName>
        <fullName evidence="1">Probable branched-chain-amino-acid aminotransferase</fullName>
    </recommendedName>
</protein>
<feature type="region of interest" description="Disordered" evidence="2">
    <location>
        <begin position="127"/>
        <end position="150"/>
    </location>
</feature>
<reference evidence="3" key="1">
    <citation type="submission" date="2016-04" db="EMBL/GenBank/DDBJ databases">
        <authorList>
            <person name="Evans L.H."/>
            <person name="Alamgir A."/>
            <person name="Owens N."/>
            <person name="Weber N.D."/>
            <person name="Virtaneva K."/>
            <person name="Barbian K."/>
            <person name="Babar A."/>
            <person name="Rosenke K."/>
        </authorList>
    </citation>
    <scope>NUCLEOTIDE SEQUENCE</scope>
    <source>
        <strain evidence="3">86</strain>
    </source>
</reference>
<evidence type="ECO:0000256" key="2">
    <source>
        <dbReference type="SAM" id="MobiDB-lite"/>
    </source>
</evidence>
<dbReference type="AlphaFoldDB" id="A0A212J5X2"/>
<keyword evidence="3" id="KW-0808">Transferase</keyword>
<organism evidence="3">
    <name type="scientific">uncultured Alphaproteobacteria bacterium</name>
    <dbReference type="NCBI Taxonomy" id="91750"/>
    <lineage>
        <taxon>Bacteria</taxon>
        <taxon>Pseudomonadati</taxon>
        <taxon>Pseudomonadota</taxon>
        <taxon>Alphaproteobacteria</taxon>
        <taxon>environmental samples</taxon>
    </lineage>
</organism>
<dbReference type="GO" id="GO:0008483">
    <property type="term" value="F:transaminase activity"/>
    <property type="evidence" value="ECO:0007669"/>
    <property type="project" value="UniProtKB-KW"/>
</dbReference>
<evidence type="ECO:0000256" key="1">
    <source>
        <dbReference type="ARBA" id="ARBA00014472"/>
    </source>
</evidence>
<dbReference type="Pfam" id="PF01063">
    <property type="entry name" value="Aminotran_4"/>
    <property type="match status" value="1"/>
</dbReference>
<dbReference type="InterPro" id="IPR001544">
    <property type="entry name" value="Aminotrans_IV"/>
</dbReference>
<name>A0A212J5X2_9PROT</name>
<gene>
    <name evidence="3" type="ORF">KL86APRO_10563</name>
</gene>
<dbReference type="EMBL" id="FLUO01000001">
    <property type="protein sequence ID" value="SBV94861.1"/>
    <property type="molecule type" value="Genomic_DNA"/>
</dbReference>
<accession>A0A212J5X2</accession>
<sequence>MSRVAYVNGRYVPHGEASVHIEDRGYRFADGAYEVIDVAGGVPVDEEAHLDRLDRSLGELRIARPMTRRAMKLVMRQVLARNLVKAEGMFHIQVTRGAAPRGHGFPESAPPSIVMTARPLKRLPAELPDDAGVAEGGILPKGPNIREPHP</sequence>
<proteinExistence type="predicted"/>
<dbReference type="InterPro" id="IPR043131">
    <property type="entry name" value="BCAT-like_N"/>
</dbReference>
<dbReference type="InterPro" id="IPR036038">
    <property type="entry name" value="Aminotransferase-like"/>
</dbReference>
<dbReference type="Gene3D" id="3.30.470.10">
    <property type="match status" value="1"/>
</dbReference>